<dbReference type="PANTHER" id="PTHR44554">
    <property type="entry name" value="LRP2-BINDING PROTEIN"/>
    <property type="match status" value="1"/>
</dbReference>
<comment type="subcellular location">
    <subcellularLocation>
        <location evidence="1">Cytoplasm</location>
    </subcellularLocation>
</comment>
<reference evidence="9" key="2">
    <citation type="submission" date="2025-08" db="UniProtKB">
        <authorList>
            <consortium name="Ensembl"/>
        </authorList>
    </citation>
    <scope>IDENTIFICATION</scope>
</reference>
<dbReference type="InterPro" id="IPR011990">
    <property type="entry name" value="TPR-like_helical_dom_sf"/>
</dbReference>
<dbReference type="Gene3D" id="1.25.40.10">
    <property type="entry name" value="Tetratricopeptide repeat domain"/>
    <property type="match status" value="1"/>
</dbReference>
<evidence type="ECO:0000256" key="1">
    <source>
        <dbReference type="ARBA" id="ARBA00004496"/>
    </source>
</evidence>
<evidence type="ECO:0000256" key="4">
    <source>
        <dbReference type="ARBA" id="ARBA00022803"/>
    </source>
</evidence>
<dbReference type="PANTHER" id="PTHR44554:SF1">
    <property type="entry name" value="LRP2-BINDING PROTEIN"/>
    <property type="match status" value="1"/>
</dbReference>
<dbReference type="GeneTree" id="ENSGT00390000013490"/>
<reference evidence="9" key="3">
    <citation type="submission" date="2025-09" db="UniProtKB">
        <authorList>
            <consortium name="Ensembl"/>
        </authorList>
    </citation>
    <scope>IDENTIFICATION</scope>
</reference>
<evidence type="ECO:0000256" key="7">
    <source>
        <dbReference type="SAM" id="MobiDB-lite"/>
    </source>
</evidence>
<keyword evidence="2" id="KW-0963">Cytoplasm</keyword>
<dbReference type="Proteomes" id="UP000694412">
    <property type="component" value="Chromosome 4"/>
</dbReference>
<keyword evidence="8" id="KW-1133">Transmembrane helix</keyword>
<proteinExistence type="predicted"/>
<feature type="transmembrane region" description="Helical" evidence="8">
    <location>
        <begin position="41"/>
        <end position="64"/>
    </location>
</feature>
<evidence type="ECO:0000313" key="10">
    <source>
        <dbReference type="Proteomes" id="UP000694412"/>
    </source>
</evidence>
<feature type="compositionally biased region" description="Low complexity" evidence="7">
    <location>
        <begin position="114"/>
        <end position="124"/>
    </location>
</feature>
<evidence type="ECO:0000256" key="6">
    <source>
        <dbReference type="ARBA" id="ARBA00039954"/>
    </source>
</evidence>
<dbReference type="Pfam" id="PF08238">
    <property type="entry name" value="Sel1"/>
    <property type="match status" value="5"/>
</dbReference>
<gene>
    <name evidence="9" type="primary">LRP2BP</name>
</gene>
<dbReference type="Ensembl" id="ENSCJPT00005016328.1">
    <property type="protein sequence ID" value="ENSCJPP00005011132.1"/>
    <property type="gene ID" value="ENSCJPG00005009596.1"/>
</dbReference>
<keyword evidence="10" id="KW-1185">Reference proteome</keyword>
<sequence length="492" mass="54786">MFYVCCDQSIRICLWYKKTALFVSSSIWVSLRIPYHGKKTWGAFCVPFYTALIWSSTITFSVYVSASNLCNTRFIYGTAEMVCKENLALQTASFYRCTNRRSPMEPEGTIQPLPRSNAVPRAAPSAPPSPSRRPGRAVTALGAGRAAMEVQSEALPHAAGRGAACLLEDNSHAALLERRAEDGDPWACFLQGQQYYEEGRYEEALIQFEKIKDTDFQALYQLGVMHYDGLGTDKDPEKGVEYMKKILNSDSPEARHLRFAAAYNLGRAHYEGYGAQCSTEEAERLWLIAADHGNPEASVKAQSTLGMLYSMPDLRDLKKAFFWHSEACGNGNLESQGALGVMYLYGQGIRRNTKAALECLKAAAERGNVYAQGHLVEYYYNRKFFSTAVAIAKRTTENDNVEMLATLTDCLPAYIAKGIAMAAFYLARCLHLGRGIEKDEAAAKKYYSKVSWSGAGMGCPGRWWSYHPWRCTRKCCTEECDLVGNIGANWTG</sequence>
<keyword evidence="8" id="KW-0472">Membrane</keyword>
<keyword evidence="4" id="KW-0802">TPR repeat</keyword>
<evidence type="ECO:0000256" key="5">
    <source>
        <dbReference type="ARBA" id="ARBA00037614"/>
    </source>
</evidence>
<keyword evidence="8" id="KW-0812">Transmembrane</keyword>
<dbReference type="InterPro" id="IPR052323">
    <property type="entry name" value="LRP2-binding"/>
</dbReference>
<feature type="region of interest" description="Disordered" evidence="7">
    <location>
        <begin position="100"/>
        <end position="136"/>
    </location>
</feature>
<dbReference type="GO" id="GO:0005737">
    <property type="term" value="C:cytoplasm"/>
    <property type="evidence" value="ECO:0007669"/>
    <property type="project" value="UniProtKB-SubCell"/>
</dbReference>
<name>A0A8C2TEV7_COTJA</name>
<dbReference type="SUPFAM" id="SSF81901">
    <property type="entry name" value="HCP-like"/>
    <property type="match status" value="1"/>
</dbReference>
<reference evidence="9" key="1">
    <citation type="submission" date="2015-11" db="EMBL/GenBank/DDBJ databases">
        <authorList>
            <consortium name="International Coturnix japonica Genome Analysis Consortium"/>
            <person name="Warren W."/>
            <person name="Burt D.W."/>
            <person name="Antin P.B."/>
            <person name="Lanford R."/>
            <person name="Gros J."/>
            <person name="Wilson R.K."/>
        </authorList>
    </citation>
    <scope>NUCLEOTIDE SEQUENCE [LARGE SCALE GENOMIC DNA]</scope>
</reference>
<comment type="function">
    <text evidence="5">May act as an adapter that regulates LRP2 function.</text>
</comment>
<evidence type="ECO:0000256" key="3">
    <source>
        <dbReference type="ARBA" id="ARBA00022737"/>
    </source>
</evidence>
<protein>
    <recommendedName>
        <fullName evidence="6">LRP2-binding protein</fullName>
    </recommendedName>
</protein>
<evidence type="ECO:0000256" key="2">
    <source>
        <dbReference type="ARBA" id="ARBA00022490"/>
    </source>
</evidence>
<dbReference type="InterPro" id="IPR006597">
    <property type="entry name" value="Sel1-like"/>
</dbReference>
<dbReference type="AlphaFoldDB" id="A0A8C2TEV7"/>
<accession>A0A8C2TEV7</accession>
<evidence type="ECO:0000256" key="8">
    <source>
        <dbReference type="SAM" id="Phobius"/>
    </source>
</evidence>
<keyword evidence="3" id="KW-0677">Repeat</keyword>
<organism evidence="9 10">
    <name type="scientific">Coturnix japonica</name>
    <name type="common">Japanese quail</name>
    <name type="synonym">Coturnix coturnix japonica</name>
    <dbReference type="NCBI Taxonomy" id="93934"/>
    <lineage>
        <taxon>Eukaryota</taxon>
        <taxon>Metazoa</taxon>
        <taxon>Chordata</taxon>
        <taxon>Craniata</taxon>
        <taxon>Vertebrata</taxon>
        <taxon>Euteleostomi</taxon>
        <taxon>Archelosauria</taxon>
        <taxon>Archosauria</taxon>
        <taxon>Dinosauria</taxon>
        <taxon>Saurischia</taxon>
        <taxon>Theropoda</taxon>
        <taxon>Coelurosauria</taxon>
        <taxon>Aves</taxon>
        <taxon>Neognathae</taxon>
        <taxon>Galloanserae</taxon>
        <taxon>Galliformes</taxon>
        <taxon>Phasianidae</taxon>
        <taxon>Perdicinae</taxon>
        <taxon>Coturnix</taxon>
    </lineage>
</organism>
<evidence type="ECO:0000313" key="9">
    <source>
        <dbReference type="Ensembl" id="ENSCJPP00005011132.1"/>
    </source>
</evidence>
<dbReference type="SMART" id="SM00671">
    <property type="entry name" value="SEL1"/>
    <property type="match status" value="5"/>
</dbReference>